<proteinExistence type="predicted"/>
<keyword evidence="1" id="KW-1133">Transmembrane helix</keyword>
<dbReference type="AlphaFoldDB" id="A0A3D9V814"/>
<comment type="caution">
    <text evidence="2">The sequence shown here is derived from an EMBL/GenBank/DDBJ whole genome shotgun (WGS) entry which is preliminary data.</text>
</comment>
<keyword evidence="1" id="KW-0812">Transmembrane</keyword>
<keyword evidence="3" id="KW-1185">Reference proteome</keyword>
<keyword evidence="1" id="KW-0472">Membrane</keyword>
<accession>A0A3D9V814</accession>
<dbReference type="EMBL" id="QTUC01000001">
    <property type="protein sequence ID" value="REF37609.1"/>
    <property type="molecule type" value="Genomic_DNA"/>
</dbReference>
<feature type="transmembrane region" description="Helical" evidence="1">
    <location>
        <begin position="37"/>
        <end position="55"/>
    </location>
</feature>
<protein>
    <recommendedName>
        <fullName evidence="4">ABC-2 family transporter</fullName>
    </recommendedName>
</protein>
<sequence>MIVRHERDDYVDPGRWPGSLVLSDGAALPLLTGAAQYTTYPIVAACMGVVGILAFRGEHRHGTLVSTLVPPPRRDVLVAAACVVVGAWSSAVALVSIALNWIVGLLLLDGPLEITGEVAVGLLYYVWNAVLWALLGVGLGILGRSVLRALGVWWIIEFVQSVIESAAMRLLMGDAGVIFYYLPRWSSSFMLHVGEYRLVDVYGPIPSKLVASLVCTAWVTLLLVVAMNTFSRRDASARSVTTTTVAPTG</sequence>
<gene>
    <name evidence="2" type="ORF">DFJ64_3054</name>
</gene>
<dbReference type="Proteomes" id="UP000256485">
    <property type="component" value="Unassembled WGS sequence"/>
</dbReference>
<evidence type="ECO:0000313" key="2">
    <source>
        <dbReference type="EMBL" id="REF37609.1"/>
    </source>
</evidence>
<dbReference type="RefSeq" id="WP_115851042.1">
    <property type="nucleotide sequence ID" value="NZ_QTUC01000001.1"/>
</dbReference>
<name>A0A3D9V814_THECX</name>
<evidence type="ECO:0008006" key="4">
    <source>
        <dbReference type="Google" id="ProtNLM"/>
    </source>
</evidence>
<feature type="transmembrane region" description="Helical" evidence="1">
    <location>
        <begin position="76"/>
        <end position="102"/>
    </location>
</feature>
<reference evidence="2 3" key="1">
    <citation type="submission" date="2018-08" db="EMBL/GenBank/DDBJ databases">
        <title>Sequencing the genomes of 1000 actinobacteria strains.</title>
        <authorList>
            <person name="Klenk H.-P."/>
        </authorList>
    </citation>
    <scope>NUCLEOTIDE SEQUENCE [LARGE SCALE GENOMIC DNA]</scope>
    <source>
        <strain evidence="2 3">DSM 22891</strain>
    </source>
</reference>
<feature type="transmembrane region" description="Helical" evidence="1">
    <location>
        <begin position="154"/>
        <end position="182"/>
    </location>
</feature>
<evidence type="ECO:0000256" key="1">
    <source>
        <dbReference type="SAM" id="Phobius"/>
    </source>
</evidence>
<feature type="transmembrane region" description="Helical" evidence="1">
    <location>
        <begin position="122"/>
        <end position="142"/>
    </location>
</feature>
<organism evidence="2 3">
    <name type="scientific">Thermasporomyces composti</name>
    <dbReference type="NCBI Taxonomy" id="696763"/>
    <lineage>
        <taxon>Bacteria</taxon>
        <taxon>Bacillati</taxon>
        <taxon>Actinomycetota</taxon>
        <taxon>Actinomycetes</taxon>
        <taxon>Propionibacteriales</taxon>
        <taxon>Nocardioidaceae</taxon>
        <taxon>Thermasporomyces</taxon>
    </lineage>
</organism>
<evidence type="ECO:0000313" key="3">
    <source>
        <dbReference type="Proteomes" id="UP000256485"/>
    </source>
</evidence>
<feature type="transmembrane region" description="Helical" evidence="1">
    <location>
        <begin position="209"/>
        <end position="230"/>
    </location>
</feature>